<dbReference type="Proteomes" id="UP000198341">
    <property type="component" value="Chromosome 1"/>
</dbReference>
<dbReference type="InterPro" id="IPR027417">
    <property type="entry name" value="P-loop_NTPase"/>
</dbReference>
<evidence type="ECO:0000259" key="8">
    <source>
        <dbReference type="PROSITE" id="PS51194"/>
    </source>
</evidence>
<feature type="compositionally biased region" description="Basic residues" evidence="6">
    <location>
        <begin position="390"/>
        <end position="400"/>
    </location>
</feature>
<dbReference type="GO" id="GO:0016787">
    <property type="term" value="F:hydrolase activity"/>
    <property type="evidence" value="ECO:0007669"/>
    <property type="project" value="UniProtKB-KW"/>
</dbReference>
<comment type="similarity">
    <text evidence="5">Belongs to the DEAD box helicase family.</text>
</comment>
<evidence type="ECO:0000256" key="2">
    <source>
        <dbReference type="ARBA" id="ARBA00022801"/>
    </source>
</evidence>
<evidence type="ECO:0000256" key="4">
    <source>
        <dbReference type="ARBA" id="ARBA00022884"/>
    </source>
</evidence>
<dbReference type="GO" id="GO:0003723">
    <property type="term" value="F:RNA binding"/>
    <property type="evidence" value="ECO:0007669"/>
    <property type="project" value="UniProtKB-UniRule"/>
</dbReference>
<evidence type="ECO:0000256" key="5">
    <source>
        <dbReference type="RuleBase" id="RU365068"/>
    </source>
</evidence>
<dbReference type="AlphaFoldDB" id="K8EA49"/>
<keyword evidence="2 5" id="KW-0378">Hydrolase</keyword>
<dbReference type="STRING" id="41875.K8EA49"/>
<dbReference type="GO" id="GO:0003724">
    <property type="term" value="F:RNA helicase activity"/>
    <property type="evidence" value="ECO:0007669"/>
    <property type="project" value="UniProtKB-EC"/>
</dbReference>
<evidence type="ECO:0000259" key="7">
    <source>
        <dbReference type="PROSITE" id="PS51192"/>
    </source>
</evidence>
<feature type="compositionally biased region" description="Acidic residues" evidence="6">
    <location>
        <begin position="487"/>
        <end position="503"/>
    </location>
</feature>
<comment type="domain">
    <text evidence="5">The Q motif is unique to and characteristic of the DEAD box family of RNA helicases and controls ATP binding and hydrolysis.</text>
</comment>
<comment type="catalytic activity">
    <reaction evidence="5">
        <text>ATP + H2O = ADP + phosphate + H(+)</text>
        <dbReference type="Rhea" id="RHEA:13065"/>
        <dbReference type="ChEBI" id="CHEBI:15377"/>
        <dbReference type="ChEBI" id="CHEBI:15378"/>
        <dbReference type="ChEBI" id="CHEBI:30616"/>
        <dbReference type="ChEBI" id="CHEBI:43474"/>
        <dbReference type="ChEBI" id="CHEBI:456216"/>
        <dbReference type="EC" id="3.6.4.13"/>
    </reaction>
</comment>
<accession>K8EA49</accession>
<feature type="region of interest" description="Disordered" evidence="6">
    <location>
        <begin position="483"/>
        <end position="503"/>
    </location>
</feature>
<feature type="compositionally biased region" description="Basic and acidic residues" evidence="6">
    <location>
        <begin position="641"/>
        <end position="656"/>
    </location>
</feature>
<feature type="region of interest" description="Disordered" evidence="6">
    <location>
        <begin position="357"/>
        <end position="411"/>
    </location>
</feature>
<evidence type="ECO:0000256" key="6">
    <source>
        <dbReference type="SAM" id="MobiDB-lite"/>
    </source>
</evidence>
<protein>
    <recommendedName>
        <fullName evidence="5">ATP-dependent RNA helicase</fullName>
        <ecNumber evidence="5">3.6.4.13</ecNumber>
    </recommendedName>
</protein>
<dbReference type="InterPro" id="IPR011545">
    <property type="entry name" value="DEAD/DEAH_box_helicase_dom"/>
</dbReference>
<keyword evidence="3 5" id="KW-0067">ATP-binding</keyword>
<feature type="domain" description="Helicase C-terminal" evidence="8">
    <location>
        <begin position="244"/>
        <end position="494"/>
    </location>
</feature>
<gene>
    <name evidence="9" type="ORF">Bathy01g02850</name>
</gene>
<evidence type="ECO:0000256" key="3">
    <source>
        <dbReference type="ARBA" id="ARBA00022840"/>
    </source>
</evidence>
<dbReference type="Gene3D" id="3.40.50.300">
    <property type="entry name" value="P-loop containing nucleotide triphosphate hydrolases"/>
    <property type="match status" value="2"/>
</dbReference>
<dbReference type="OrthoDB" id="1191041at2759"/>
<keyword evidence="5" id="KW-0347">Helicase</keyword>
<dbReference type="InterPro" id="IPR001650">
    <property type="entry name" value="Helicase_C-like"/>
</dbReference>
<dbReference type="CDD" id="cd18787">
    <property type="entry name" value="SF2_C_DEAD"/>
    <property type="match status" value="1"/>
</dbReference>
<dbReference type="GeneID" id="19018020"/>
<organism evidence="9 10">
    <name type="scientific">Bathycoccus prasinos</name>
    <dbReference type="NCBI Taxonomy" id="41875"/>
    <lineage>
        <taxon>Eukaryota</taxon>
        <taxon>Viridiplantae</taxon>
        <taxon>Chlorophyta</taxon>
        <taxon>Mamiellophyceae</taxon>
        <taxon>Mamiellales</taxon>
        <taxon>Bathycoccaceae</taxon>
        <taxon>Bathycoccus</taxon>
    </lineage>
</organism>
<sequence>MKEERDTTTTTTTTTTTWEQLGLDERLIRSCVSRNLLRPTHAQIRSIPLTLKGLDVSCRAHTGSGKTLAYLLPSLHKVFLQEKKKKTSREKTTNPRVIVLVPTRELATQVRKECQEILKHCGDDDEKKYRVGELPQGSSASAAVREAARNCPDVLVSTPARVAQCLKDKLFPPKSVNGDGLEMMVLDECDLLLSFGHEKDIKYIFERCREGVQTVMVSATTTSEEVGNLKSLLLSKPAEVDCDDVEEMEQKEREEREMRKELKKKKKPLITHFGLEIKKGKNDKLLYLMALLRLGLCKKKILIFVKDADEAVRARLFLHKFGVLCVALHSELPANSRAHILEEFNRGVHDVLVAAAEDDSSSNSSNDGSNANEKENAKEEEEEEEEQPTRKSKKERKKEKEKRNQAAKKDSEFGVSRGVDFKKVHTVINFEVPKTFEAYQHRVGRTGRAGATGVAITFFGPSDEEAYHVLLKGYADAAAVAKAAEAKEEDDDEEEDEREEEDVDDFLKPFERLPKEATEALRYRAEDTLRSISKSAVKDARLRELRVELLNSERLASHFEENPDDLNLLRHDSSISKRDDANKHLSHLPAYLRNASKKKRKKNAINAVETEDGDEAKWAAMRLDVDVAEFGQKKKRRRKDKREGGKQKKTREEVGAKVKRKAGRKRSR</sequence>
<comment type="function">
    <text evidence="5">RNA helicase.</text>
</comment>
<evidence type="ECO:0000256" key="1">
    <source>
        <dbReference type="ARBA" id="ARBA00022741"/>
    </source>
</evidence>
<feature type="region of interest" description="Disordered" evidence="6">
    <location>
        <begin position="629"/>
        <end position="668"/>
    </location>
</feature>
<reference evidence="9 10" key="1">
    <citation type="submission" date="2011-10" db="EMBL/GenBank/DDBJ databases">
        <authorList>
            <person name="Genoscope - CEA"/>
        </authorList>
    </citation>
    <scope>NUCLEOTIDE SEQUENCE [LARGE SCALE GENOMIC DNA]</scope>
    <source>
        <strain evidence="9 10">RCC 1105</strain>
    </source>
</reference>
<feature type="domain" description="Helicase ATP-binding" evidence="7">
    <location>
        <begin position="47"/>
        <end position="239"/>
    </location>
</feature>
<dbReference type="RefSeq" id="XP_007515813.1">
    <property type="nucleotide sequence ID" value="XM_007515751.1"/>
</dbReference>
<evidence type="ECO:0000313" key="10">
    <source>
        <dbReference type="Proteomes" id="UP000198341"/>
    </source>
</evidence>
<name>K8EA49_9CHLO</name>
<dbReference type="Pfam" id="PF00270">
    <property type="entry name" value="DEAD"/>
    <property type="match status" value="1"/>
</dbReference>
<dbReference type="EC" id="3.6.4.13" evidence="5"/>
<feature type="compositionally biased region" description="Low complexity" evidence="6">
    <location>
        <begin position="361"/>
        <end position="371"/>
    </location>
</feature>
<dbReference type="PROSITE" id="PS51194">
    <property type="entry name" value="HELICASE_CTER"/>
    <property type="match status" value="1"/>
</dbReference>
<dbReference type="KEGG" id="bpg:Bathy01g02850"/>
<dbReference type="Pfam" id="PF00271">
    <property type="entry name" value="Helicase_C"/>
    <property type="match status" value="2"/>
</dbReference>
<dbReference type="eggNOG" id="KOG0346">
    <property type="taxonomic scope" value="Eukaryota"/>
</dbReference>
<dbReference type="GO" id="GO:0005524">
    <property type="term" value="F:ATP binding"/>
    <property type="evidence" value="ECO:0007669"/>
    <property type="project" value="UniProtKB-UniRule"/>
</dbReference>
<feature type="compositionally biased region" description="Basic residues" evidence="6">
    <location>
        <begin position="657"/>
        <end position="668"/>
    </location>
</feature>
<keyword evidence="4 5" id="KW-0694">RNA-binding</keyword>
<dbReference type="SMART" id="SM00490">
    <property type="entry name" value="HELICc"/>
    <property type="match status" value="1"/>
</dbReference>
<dbReference type="PROSITE" id="PS51192">
    <property type="entry name" value="HELICASE_ATP_BIND_1"/>
    <property type="match status" value="1"/>
</dbReference>
<keyword evidence="10" id="KW-1185">Reference proteome</keyword>
<dbReference type="EMBL" id="FO082278">
    <property type="protein sequence ID" value="CCO14692.1"/>
    <property type="molecule type" value="Genomic_DNA"/>
</dbReference>
<dbReference type="PANTHER" id="PTHR24031">
    <property type="entry name" value="RNA HELICASE"/>
    <property type="match status" value="1"/>
</dbReference>
<dbReference type="SUPFAM" id="SSF52540">
    <property type="entry name" value="P-loop containing nucleoside triphosphate hydrolases"/>
    <property type="match status" value="2"/>
</dbReference>
<feature type="compositionally biased region" description="Basic and acidic residues" evidence="6">
    <location>
        <begin position="401"/>
        <end position="411"/>
    </location>
</feature>
<evidence type="ECO:0000313" key="9">
    <source>
        <dbReference type="EMBL" id="CCO14692.1"/>
    </source>
</evidence>
<dbReference type="InterPro" id="IPR014001">
    <property type="entry name" value="Helicase_ATP-bd"/>
</dbReference>
<proteinExistence type="inferred from homology"/>
<dbReference type="SMART" id="SM00487">
    <property type="entry name" value="DEXDc"/>
    <property type="match status" value="1"/>
</dbReference>
<keyword evidence="1 5" id="KW-0547">Nucleotide-binding</keyword>